<dbReference type="EMBL" id="JADCKB010000013">
    <property type="protein sequence ID" value="MBE5040302.1"/>
    <property type="molecule type" value="Genomic_DNA"/>
</dbReference>
<dbReference type="Proteomes" id="UP000806542">
    <property type="component" value="Unassembled WGS sequence"/>
</dbReference>
<accession>A0A9D5R8T1</accession>
<dbReference type="RefSeq" id="WP_226392853.1">
    <property type="nucleotide sequence ID" value="NZ_JADCKB010000013.1"/>
</dbReference>
<comment type="caution">
    <text evidence="1">The sequence shown here is derived from an EMBL/GenBank/DDBJ whole genome shotgun (WGS) entry which is preliminary data.</text>
</comment>
<evidence type="ECO:0000313" key="1">
    <source>
        <dbReference type="EMBL" id="MBE5040302.1"/>
    </source>
</evidence>
<organism evidence="1 2">
    <name type="scientific">Ructibacterium gallinarum</name>
    <dbReference type="NCBI Taxonomy" id="2779355"/>
    <lineage>
        <taxon>Bacteria</taxon>
        <taxon>Bacillati</taxon>
        <taxon>Bacillota</taxon>
        <taxon>Clostridia</taxon>
        <taxon>Eubacteriales</taxon>
        <taxon>Oscillospiraceae</taxon>
        <taxon>Ructibacterium</taxon>
    </lineage>
</organism>
<protein>
    <submittedName>
        <fullName evidence="1">Uncharacterized protein</fullName>
    </submittedName>
</protein>
<reference evidence="1" key="1">
    <citation type="submission" date="2020-10" db="EMBL/GenBank/DDBJ databases">
        <title>ChiBAC.</title>
        <authorList>
            <person name="Zenner C."/>
            <person name="Hitch T.C.A."/>
            <person name="Clavel T."/>
        </authorList>
    </citation>
    <scope>NUCLEOTIDE SEQUENCE</scope>
    <source>
        <strain evidence="1">DSM 107454</strain>
    </source>
</reference>
<sequence>MKKICSVWIILSLMISIVLWGVYPVFALEIVSTDANIEVDNAGQTIYVYDSETTVAQLKAALSGYENIVYKKGGTVPEVDTEKVRTGTVEADGEIYTVAMKKIIQQIDMSEERHSLGLGGTRQSAVGGKSGDDFSWVISTAGGYGMQATWPAYGDKNASTIRTYTMSIYIPETVSTSGNEGNDVANGIDNINMIIQTDSDNSWKIQQKFYGNGTAGVANEGSSTVNGITLGTWHTLATTIKPIKQADETYRATVLSYIDGSKVGECTLGSYKGVNNLKIELSIPSSAGMIALDDYMVYSGSYINEEIESLNSNVVEIQGQTIYVYDSELTKAEFLALLYSGGKNIEYYQDGFLAQDSDIVNGGYLNVDGKKYTVSMKKVFLEEDFQDDTIVLSAADISAVHSMSREAGLYGKAEDDYSYVIKAVNADTETSPYFQTWAGNGKNQKNITYEISGYLVSGSGTMLKLVLPLYKKDGNTDWSIQPYLDSEGKAVFGDVTTTITKDQWHTLSVTIYPVEQKAAMFLDQIKITEITLDNFDSVRECRIQPTFPAAGDTVKESWVAIDDLKGYYGVCTSKTVTPVSNDDSIEIVGNNIYVYRRNMTKEELLSKITAEGVVLNYYNEKGEIASEKDIVKNGTVTVGESTYTVWMKKDLFDTIDFSDESDIIDFYQFNTAIYERQTGFQGKKTDDYSWMVSTVSGEGEKRSWPVFGSPDEKKPVTYELNFYVPSECINSEGELEKNQLNYFNFVVRRSGSDWRLQTKIMGDGTVSIPNDLFNEDGGFEKNDDLKEEIGLNSWHFVAVTIIPDGNGNAMTHIYMDGTQYGQVYLTDYAGVSEIQLQFNAPSSVPAAIVLDNYSGYYGEYDPDADTILTCPTGEGVIANSLEGYIGIQQEYTVAEFKNLYSNSILNLYDDSSMSSNTGVNNFGVCGEEEYALFSSPSGRCLRGYKVVMLGEDVTADQPVITVENGKASAETILTGTFENGGSAILAIALYNKNGALTAFETAEGNVTVRDKLSVSLNADTSDMTVKAFVWDSLSSMKPLNDTAKK</sequence>
<name>A0A9D5R8T1_9FIRM</name>
<keyword evidence="2" id="KW-1185">Reference proteome</keyword>
<proteinExistence type="predicted"/>
<dbReference type="AlphaFoldDB" id="A0A9D5R8T1"/>
<gene>
    <name evidence="1" type="ORF">INF28_07480</name>
</gene>
<evidence type="ECO:0000313" key="2">
    <source>
        <dbReference type="Proteomes" id="UP000806542"/>
    </source>
</evidence>